<feature type="compositionally biased region" description="Basic residues" evidence="1">
    <location>
        <begin position="125"/>
        <end position="135"/>
    </location>
</feature>
<evidence type="ECO:0000313" key="2">
    <source>
        <dbReference type="EMBL" id="TXC02469.1"/>
    </source>
</evidence>
<reference evidence="2 3" key="1">
    <citation type="submission" date="2019-07" db="EMBL/GenBank/DDBJ databases">
        <title>The First High-Quality Draft Genome Sequence of the Causal Agent of the Current Panama Disease Epidemic.</title>
        <authorList>
            <person name="Warmington R.J."/>
            <person name="Kay W."/>
            <person name="Jeffries A."/>
            <person name="Bebber D."/>
            <person name="Moore K."/>
            <person name="Studholme D.J."/>
        </authorList>
    </citation>
    <scope>NUCLEOTIDE SEQUENCE [LARGE SCALE GENOMIC DNA]</scope>
    <source>
        <strain evidence="2 3">TR4</strain>
    </source>
</reference>
<proteinExistence type="predicted"/>
<evidence type="ECO:0000256" key="1">
    <source>
        <dbReference type="SAM" id="MobiDB-lite"/>
    </source>
</evidence>
<gene>
    <name evidence="2" type="ORF">FocTR4_00015315</name>
</gene>
<feature type="compositionally biased region" description="Basic and acidic residues" evidence="1">
    <location>
        <begin position="99"/>
        <end position="115"/>
    </location>
</feature>
<evidence type="ECO:0000313" key="3">
    <source>
        <dbReference type="Proteomes" id="UP000321331"/>
    </source>
</evidence>
<feature type="region of interest" description="Disordered" evidence="1">
    <location>
        <begin position="30"/>
        <end position="154"/>
    </location>
</feature>
<dbReference type="AlphaFoldDB" id="A0A5C6SWR3"/>
<comment type="caution">
    <text evidence="2">The sequence shown here is derived from an EMBL/GenBank/DDBJ whole genome shotgun (WGS) entry which is preliminary data.</text>
</comment>
<accession>A0A5C6SWR3</accession>
<organism evidence="2 3">
    <name type="scientific">Fusarium oxysporum f. sp. cubense</name>
    <dbReference type="NCBI Taxonomy" id="61366"/>
    <lineage>
        <taxon>Eukaryota</taxon>
        <taxon>Fungi</taxon>
        <taxon>Dikarya</taxon>
        <taxon>Ascomycota</taxon>
        <taxon>Pezizomycotina</taxon>
        <taxon>Sordariomycetes</taxon>
        <taxon>Hypocreomycetidae</taxon>
        <taxon>Hypocreales</taxon>
        <taxon>Nectriaceae</taxon>
        <taxon>Fusarium</taxon>
        <taxon>Fusarium oxysporum species complex</taxon>
    </lineage>
</organism>
<dbReference type="EMBL" id="VMNF01000008">
    <property type="protein sequence ID" value="TXC02469.1"/>
    <property type="molecule type" value="Genomic_DNA"/>
</dbReference>
<dbReference type="Proteomes" id="UP000321331">
    <property type="component" value="Unassembled WGS sequence"/>
</dbReference>
<name>A0A5C6SWR3_FUSOC</name>
<protein>
    <submittedName>
        <fullName evidence="2">Uncharacterized protein</fullName>
    </submittedName>
</protein>
<sequence length="181" mass="19859">MSLARQFLESMSSPNLTYSQLIAALIKTDLRRHHRPTPPKVSEKAVGKQPATLVTSNEQPDSVAGPSSPRASQEPTPQVKHPQSTPGKHTESSSSEMKTPPKDEPIPRSDEDIYKPRYASMSQRPKLKPRSRKRPGSPSSSPPMSSPLSQIPDDVIRGIERLRIADTSEVTLQSPKLIPVA</sequence>
<feature type="compositionally biased region" description="Polar residues" evidence="1">
    <location>
        <begin position="69"/>
        <end position="97"/>
    </location>
</feature>